<dbReference type="EMBL" id="ODYU01002813">
    <property type="protein sequence ID" value="SOQ40767.1"/>
    <property type="molecule type" value="Genomic_DNA"/>
</dbReference>
<organism evidence="2">
    <name type="scientific">Spodoptera frugiperda</name>
    <name type="common">Fall armyworm</name>
    <dbReference type="NCBI Taxonomy" id="7108"/>
    <lineage>
        <taxon>Eukaryota</taxon>
        <taxon>Metazoa</taxon>
        <taxon>Ecdysozoa</taxon>
        <taxon>Arthropoda</taxon>
        <taxon>Hexapoda</taxon>
        <taxon>Insecta</taxon>
        <taxon>Pterygota</taxon>
        <taxon>Neoptera</taxon>
        <taxon>Endopterygota</taxon>
        <taxon>Lepidoptera</taxon>
        <taxon>Glossata</taxon>
        <taxon>Ditrysia</taxon>
        <taxon>Noctuoidea</taxon>
        <taxon>Noctuidae</taxon>
        <taxon>Amphipyrinae</taxon>
        <taxon>Spodoptera</taxon>
    </lineage>
</organism>
<feature type="chain" id="PRO_5013662025" evidence="1">
    <location>
        <begin position="22"/>
        <end position="129"/>
    </location>
</feature>
<name>A0A2H1VIW3_SPOFR</name>
<dbReference type="AlphaFoldDB" id="A0A2H1VIW3"/>
<proteinExistence type="predicted"/>
<sequence length="129" mass="13756">MHSVFMTVLLVGCVAVSYTTAFEDDFTDGIETRRGLSLGSIGGDDRLLSNTNHASDGAAFVVQTQEVVIRPVSYTNITAIQVAEVGGAHNAQVSVVDGGIGKNFVRLSFRSEIGRGYSYNVRIHGKMGC</sequence>
<dbReference type="InterPro" id="IPR031734">
    <property type="entry name" value="MBF2"/>
</dbReference>
<protein>
    <submittedName>
        <fullName evidence="2">SFRICE_012872</fullName>
    </submittedName>
</protein>
<feature type="signal peptide" evidence="1">
    <location>
        <begin position="1"/>
        <end position="21"/>
    </location>
</feature>
<accession>A0A2H1VIW3</accession>
<keyword evidence="1" id="KW-0732">Signal</keyword>
<dbReference type="Pfam" id="PF15868">
    <property type="entry name" value="MBF2"/>
    <property type="match status" value="1"/>
</dbReference>
<evidence type="ECO:0000256" key="1">
    <source>
        <dbReference type="SAM" id="SignalP"/>
    </source>
</evidence>
<evidence type="ECO:0000313" key="2">
    <source>
        <dbReference type="EMBL" id="SOQ40767.1"/>
    </source>
</evidence>
<gene>
    <name evidence="2" type="ORF">SFRICE_012872</name>
</gene>
<reference evidence="2" key="1">
    <citation type="submission" date="2016-07" db="EMBL/GenBank/DDBJ databases">
        <authorList>
            <person name="Bretaudeau A."/>
        </authorList>
    </citation>
    <scope>NUCLEOTIDE SEQUENCE</scope>
    <source>
        <strain evidence="2">Rice</strain>
        <tissue evidence="2">Whole body</tissue>
    </source>
</reference>